<comment type="caution">
    <text evidence="1">The sequence shown here is derived from an EMBL/GenBank/DDBJ whole genome shotgun (WGS) entry which is preliminary data.</text>
</comment>
<evidence type="ECO:0000313" key="1">
    <source>
        <dbReference type="EMBL" id="TDT61534.1"/>
    </source>
</evidence>
<dbReference type="AlphaFoldDB" id="A0A4R7KS78"/>
<gene>
    <name evidence="1" type="ORF">EDD71_10618</name>
</gene>
<organism evidence="1 2">
    <name type="scientific">Fonticella tunisiensis</name>
    <dbReference type="NCBI Taxonomy" id="1096341"/>
    <lineage>
        <taxon>Bacteria</taxon>
        <taxon>Bacillati</taxon>
        <taxon>Bacillota</taxon>
        <taxon>Clostridia</taxon>
        <taxon>Eubacteriales</taxon>
        <taxon>Clostridiaceae</taxon>
        <taxon>Fonticella</taxon>
    </lineage>
</organism>
<evidence type="ECO:0000313" key="2">
    <source>
        <dbReference type="Proteomes" id="UP000295325"/>
    </source>
</evidence>
<dbReference type="Proteomes" id="UP000295325">
    <property type="component" value="Unassembled WGS sequence"/>
</dbReference>
<dbReference type="EMBL" id="SOAZ01000006">
    <property type="protein sequence ID" value="TDT61534.1"/>
    <property type="molecule type" value="Genomic_DNA"/>
</dbReference>
<reference evidence="1 2" key="1">
    <citation type="submission" date="2019-03" db="EMBL/GenBank/DDBJ databases">
        <title>Genomic Encyclopedia of Type Strains, Phase IV (KMG-IV): sequencing the most valuable type-strain genomes for metagenomic binning, comparative biology and taxonomic classification.</title>
        <authorList>
            <person name="Goeker M."/>
        </authorList>
    </citation>
    <scope>NUCLEOTIDE SEQUENCE [LARGE SCALE GENOMIC DNA]</scope>
    <source>
        <strain evidence="1 2">DSM 24455</strain>
    </source>
</reference>
<keyword evidence="2" id="KW-1185">Reference proteome</keyword>
<dbReference type="OrthoDB" id="1938377at2"/>
<accession>A0A4R7KS78</accession>
<name>A0A4R7KS78_9CLOT</name>
<sequence length="117" mass="13712">MDDIKYCVLDSSKLCTVCCECDRCDLFPDKFCDNCGKCLGIDGIDYSEIRIDGIIDDASELDEYLLDEYELQKIHSFESRSRAERVVEYEFIEDIPELKKIYDKKINDILHGRHKEN</sequence>
<dbReference type="RefSeq" id="WP_133627649.1">
    <property type="nucleotide sequence ID" value="NZ_SOAZ01000006.1"/>
</dbReference>
<proteinExistence type="predicted"/>
<protein>
    <submittedName>
        <fullName evidence="1">Uncharacterized protein</fullName>
    </submittedName>
</protein>